<organism evidence="1 2">
    <name type="scientific">Lentzea flava</name>
    <dbReference type="NCBI Taxonomy" id="103732"/>
    <lineage>
        <taxon>Bacteria</taxon>
        <taxon>Bacillati</taxon>
        <taxon>Actinomycetota</taxon>
        <taxon>Actinomycetes</taxon>
        <taxon>Pseudonocardiales</taxon>
        <taxon>Pseudonocardiaceae</taxon>
        <taxon>Lentzea</taxon>
    </lineage>
</organism>
<proteinExistence type="predicted"/>
<accession>A0ABQ2UCI8</accession>
<protein>
    <submittedName>
        <fullName evidence="1">Uncharacterized protein</fullName>
    </submittedName>
</protein>
<evidence type="ECO:0000313" key="1">
    <source>
        <dbReference type="EMBL" id="GGU15182.1"/>
    </source>
</evidence>
<comment type="caution">
    <text evidence="1">The sequence shown here is derived from an EMBL/GenBank/DDBJ whole genome shotgun (WGS) entry which is preliminary data.</text>
</comment>
<evidence type="ECO:0000313" key="2">
    <source>
        <dbReference type="Proteomes" id="UP000649573"/>
    </source>
</evidence>
<dbReference type="Proteomes" id="UP000649573">
    <property type="component" value="Unassembled WGS sequence"/>
</dbReference>
<keyword evidence="2" id="KW-1185">Reference proteome</keyword>
<dbReference type="EMBL" id="BMRE01000001">
    <property type="protein sequence ID" value="GGU15182.1"/>
    <property type="molecule type" value="Genomic_DNA"/>
</dbReference>
<gene>
    <name evidence="1" type="ORF">GCM10010178_03350</name>
</gene>
<reference evidence="2" key="1">
    <citation type="journal article" date="2019" name="Int. J. Syst. Evol. Microbiol.">
        <title>The Global Catalogue of Microorganisms (GCM) 10K type strain sequencing project: providing services to taxonomists for standard genome sequencing and annotation.</title>
        <authorList>
            <consortium name="The Broad Institute Genomics Platform"/>
            <consortium name="The Broad Institute Genome Sequencing Center for Infectious Disease"/>
            <person name="Wu L."/>
            <person name="Ma J."/>
        </authorList>
    </citation>
    <scope>NUCLEOTIDE SEQUENCE [LARGE SCALE GENOMIC DNA]</scope>
    <source>
        <strain evidence="2">JCM 3296</strain>
    </source>
</reference>
<sequence length="52" mass="6261">MGLARRDVPYVGKRWVNQLAEYDRDQGISYWTKNYRTGIELEDLEALNRRFP</sequence>
<name>A0ABQ2UCI8_9PSEU</name>